<feature type="signal peptide" evidence="1">
    <location>
        <begin position="1"/>
        <end position="19"/>
    </location>
</feature>
<organism evidence="2 3">
    <name type="scientific">Maricaulis maris</name>
    <dbReference type="NCBI Taxonomy" id="74318"/>
    <lineage>
        <taxon>Bacteria</taxon>
        <taxon>Pseudomonadati</taxon>
        <taxon>Pseudomonadota</taxon>
        <taxon>Alphaproteobacteria</taxon>
        <taxon>Maricaulales</taxon>
        <taxon>Maricaulaceae</taxon>
        <taxon>Maricaulis</taxon>
    </lineage>
</organism>
<comment type="caution">
    <text evidence="2">The sequence shown here is derived from an EMBL/GenBank/DDBJ whole genome shotgun (WGS) entry which is preliminary data.</text>
</comment>
<evidence type="ECO:0000313" key="2">
    <source>
        <dbReference type="EMBL" id="RKQ96712.1"/>
    </source>
</evidence>
<evidence type="ECO:0008006" key="4">
    <source>
        <dbReference type="Google" id="ProtNLM"/>
    </source>
</evidence>
<dbReference type="RefSeq" id="WP_121211273.1">
    <property type="nucleotide sequence ID" value="NZ_RBIM01000004.1"/>
</dbReference>
<dbReference type="Proteomes" id="UP000273675">
    <property type="component" value="Unassembled WGS sequence"/>
</dbReference>
<keyword evidence="1" id="KW-0732">Signal</keyword>
<dbReference type="InterPro" id="IPR011042">
    <property type="entry name" value="6-blade_b-propeller_TolB-like"/>
</dbReference>
<dbReference type="OrthoDB" id="7675395at2"/>
<protein>
    <recommendedName>
        <fullName evidence="4">SMP-30/Gluconolactonase/LRE-like region domain-containing protein</fullName>
    </recommendedName>
</protein>
<name>A0A495D4A0_9PROT</name>
<proteinExistence type="predicted"/>
<evidence type="ECO:0000256" key="1">
    <source>
        <dbReference type="SAM" id="SignalP"/>
    </source>
</evidence>
<dbReference type="SUPFAM" id="SSF101898">
    <property type="entry name" value="NHL repeat"/>
    <property type="match status" value="1"/>
</dbReference>
<dbReference type="Gene3D" id="2.120.10.30">
    <property type="entry name" value="TolB, C-terminal domain"/>
    <property type="match status" value="1"/>
</dbReference>
<feature type="chain" id="PRO_5019714452" description="SMP-30/Gluconolactonase/LRE-like region domain-containing protein" evidence="1">
    <location>
        <begin position="20"/>
        <end position="290"/>
    </location>
</feature>
<sequence length="290" mass="31262">MKSLWLAAGLALAGQSALAQSAPEATALWRSHSVDRPEAVHVPLGSDWAYIGNQSGEGEETDPPGLGYISRLNLVSGEWQARWADGFDDPLGIVSQDGHLYMVDAGQHVIRLDQETGAELDRWTLERDGIFLNDVAIDPDGRIWVTDTRGGALYELVDGRWRQLFSGDPFTGANGVEFVDGWIYVVCSSGVGNLIRIQPDTLEHTLLVSGEGSLDGVVTDGRGGLVLSDLRGRLLHWSEAGGITVLDEFAGEEVMLNSIGGTADGRFILAPHWASSQLSAYALTYPDETN</sequence>
<reference evidence="2 3" key="1">
    <citation type="submission" date="2018-10" db="EMBL/GenBank/DDBJ databases">
        <title>Genomic Encyclopedia of Type Strains, Phase IV (KMG-IV): sequencing the most valuable type-strain genomes for metagenomic binning, comparative biology and taxonomic classification.</title>
        <authorList>
            <person name="Goeker M."/>
        </authorList>
    </citation>
    <scope>NUCLEOTIDE SEQUENCE [LARGE SCALE GENOMIC DNA]</scope>
    <source>
        <strain evidence="2 3">DSM 4734</strain>
    </source>
</reference>
<accession>A0A495D4A0</accession>
<evidence type="ECO:0000313" key="3">
    <source>
        <dbReference type="Proteomes" id="UP000273675"/>
    </source>
</evidence>
<dbReference type="EMBL" id="RBIM01000004">
    <property type="protein sequence ID" value="RKQ96712.1"/>
    <property type="molecule type" value="Genomic_DNA"/>
</dbReference>
<dbReference type="AlphaFoldDB" id="A0A495D4A0"/>
<gene>
    <name evidence="2" type="ORF">C7435_2046</name>
</gene>